<protein>
    <submittedName>
        <fullName evidence="2">Uncharacterized protein</fullName>
    </submittedName>
</protein>
<reference evidence="2 3" key="1">
    <citation type="submission" date="2016-10" db="EMBL/GenBank/DDBJ databases">
        <authorList>
            <person name="de Groot N.N."/>
        </authorList>
    </citation>
    <scope>NUCLEOTIDE SEQUENCE [LARGE SCALE GENOMIC DNA]</scope>
    <source>
        <strain evidence="2 3">DSM 25186</strain>
    </source>
</reference>
<evidence type="ECO:0000256" key="1">
    <source>
        <dbReference type="SAM" id="SignalP"/>
    </source>
</evidence>
<keyword evidence="1" id="KW-0732">Signal</keyword>
<evidence type="ECO:0000313" key="3">
    <source>
        <dbReference type="Proteomes" id="UP000198510"/>
    </source>
</evidence>
<evidence type="ECO:0000313" key="2">
    <source>
        <dbReference type="EMBL" id="SDM34401.1"/>
    </source>
</evidence>
<dbReference type="PANTHER" id="PTHR37833:SF1">
    <property type="entry name" value="SIGNAL PEPTIDE PROTEIN"/>
    <property type="match status" value="1"/>
</dbReference>
<dbReference type="PANTHER" id="PTHR37833">
    <property type="entry name" value="LIPOPROTEIN-RELATED"/>
    <property type="match status" value="1"/>
</dbReference>
<dbReference type="Proteomes" id="UP000198510">
    <property type="component" value="Unassembled WGS sequence"/>
</dbReference>
<dbReference type="InterPro" id="IPR013783">
    <property type="entry name" value="Ig-like_fold"/>
</dbReference>
<proteinExistence type="predicted"/>
<dbReference type="Gene3D" id="2.60.40.10">
    <property type="entry name" value="Immunoglobulins"/>
    <property type="match status" value="1"/>
</dbReference>
<keyword evidence="3" id="KW-1185">Reference proteome</keyword>
<name>A0A1G9SG71_9BACT</name>
<dbReference type="InterPro" id="IPR011467">
    <property type="entry name" value="DUF1573"/>
</dbReference>
<sequence length="143" mass="15327">MKKFAALVFLFLFGAVAAFAQENTVTTTDPNAPVITFKETKHDFGDIKQGDVVTYVFEFENTGKSPLILSQVQTTCGCTTPKWPREPIAPGTKSSITAQFNSTGKMGHQNKVITVISNASNSPARVSIVSNVLPKDDSATGSK</sequence>
<dbReference type="EMBL" id="FNFO01000012">
    <property type="protein sequence ID" value="SDM34401.1"/>
    <property type="molecule type" value="Genomic_DNA"/>
</dbReference>
<organism evidence="2 3">
    <name type="scientific">Catalinimonas alkaloidigena</name>
    <dbReference type="NCBI Taxonomy" id="1075417"/>
    <lineage>
        <taxon>Bacteria</taxon>
        <taxon>Pseudomonadati</taxon>
        <taxon>Bacteroidota</taxon>
        <taxon>Cytophagia</taxon>
        <taxon>Cytophagales</taxon>
        <taxon>Catalimonadaceae</taxon>
        <taxon>Catalinimonas</taxon>
    </lineage>
</organism>
<dbReference type="OrthoDB" id="826619at2"/>
<dbReference type="RefSeq" id="WP_089687237.1">
    <property type="nucleotide sequence ID" value="NZ_FNFO01000012.1"/>
</dbReference>
<accession>A0A1G9SG71</accession>
<dbReference type="AlphaFoldDB" id="A0A1G9SG71"/>
<feature type="chain" id="PRO_5011472739" evidence="1">
    <location>
        <begin position="21"/>
        <end position="143"/>
    </location>
</feature>
<dbReference type="Pfam" id="PF07610">
    <property type="entry name" value="DUF1573"/>
    <property type="match status" value="1"/>
</dbReference>
<feature type="signal peptide" evidence="1">
    <location>
        <begin position="1"/>
        <end position="20"/>
    </location>
</feature>
<dbReference type="STRING" id="1075417.SAMN05421823_112151"/>
<gene>
    <name evidence="2" type="ORF">SAMN05421823_112151</name>
</gene>